<evidence type="ECO:0000256" key="1">
    <source>
        <dbReference type="ARBA" id="ARBA00022801"/>
    </source>
</evidence>
<dbReference type="AlphaFoldDB" id="A0A2J6QDX9"/>
<dbReference type="InterPro" id="IPR004843">
    <property type="entry name" value="Calcineurin-like_PHP"/>
</dbReference>
<dbReference type="Pfam" id="PF00149">
    <property type="entry name" value="Metallophos"/>
    <property type="match status" value="1"/>
</dbReference>
<proteinExistence type="predicted"/>
<dbReference type="InterPro" id="IPR029052">
    <property type="entry name" value="Metallo-depent_PP-like"/>
</dbReference>
<keyword evidence="1" id="KW-0378">Hydrolase</keyword>
<dbReference type="GO" id="GO:0008081">
    <property type="term" value="F:phosphoric diester hydrolase activity"/>
    <property type="evidence" value="ECO:0007669"/>
    <property type="project" value="TreeGrafter"/>
</dbReference>
<gene>
    <name evidence="4" type="ORF">NA56DRAFT_566419</name>
</gene>
<evidence type="ECO:0000256" key="2">
    <source>
        <dbReference type="ARBA" id="ARBA00023180"/>
    </source>
</evidence>
<feature type="domain" description="Calcineurin-like phosphoesterase" evidence="3">
    <location>
        <begin position="99"/>
        <end position="384"/>
    </location>
</feature>
<dbReference type="CDD" id="cd00842">
    <property type="entry name" value="MPP_ASMase"/>
    <property type="match status" value="1"/>
</dbReference>
<keyword evidence="2" id="KW-0325">Glycoprotein</keyword>
<dbReference type="EMBL" id="KZ613472">
    <property type="protein sequence ID" value="PMD24457.1"/>
    <property type="molecule type" value="Genomic_DNA"/>
</dbReference>
<dbReference type="PANTHER" id="PTHR10340:SF27">
    <property type="entry name" value="ACL091CP"/>
    <property type="match status" value="1"/>
</dbReference>
<name>A0A2J6QDX9_9HELO</name>
<dbReference type="Proteomes" id="UP000235672">
    <property type="component" value="Unassembled WGS sequence"/>
</dbReference>
<sequence length="552" mass="61580">MKFQQETLSDIANTFCSTLQALIPLPICIGLLNIASTDIGGVFPAMDMLGVDGQTLCAFMFGTCNLPPPPKLDLNTLFKGKMEKPCPRAFSTCKREPLKVLHISDYHLDMRFVAGSEANCAGQLCCRVFPYTNLSAPIQEPASIFGNYLCDTPEAVGRSLFQNVPKVTGYGWEDFSFGLFTGDLVSHDLWELTEPYALAEELVSYQQFFDGMGGVKMYPTLGNHDTFPHAFTAFPNQSQVLPANASYGVQQEWNYGNVSAAWENYGWLNASEASTVVTSGLGIYRAVTPEGLVIISLNSDVWYYFNLYAYIGSNTVDPTGTFGILIDYLLEAEEENKAVWLIQHVNTGGSTDYEALPAATDLFYQIVDRFNNTIRATFFGHTHADELGVFYTNNGTVQNAQTAASVAYIMPSITTYTNLNAGFRYYLVDPESFDIMDSVNFYANVSNTNEWAKNGDVTWEFEYSARDTYDPEHKLLAENEPLSAAFWHQVTEQIHTNQTMYETYIDLRTKKFRPFTLETPAKKNLTLCGLRSMSVPLFEQCLGSMASTTSFL</sequence>
<reference evidence="4 5" key="1">
    <citation type="submission" date="2016-05" db="EMBL/GenBank/DDBJ databases">
        <title>A degradative enzymes factory behind the ericoid mycorrhizal symbiosis.</title>
        <authorList>
            <consortium name="DOE Joint Genome Institute"/>
            <person name="Martino E."/>
            <person name="Morin E."/>
            <person name="Grelet G."/>
            <person name="Kuo A."/>
            <person name="Kohler A."/>
            <person name="Daghino S."/>
            <person name="Barry K."/>
            <person name="Choi C."/>
            <person name="Cichocki N."/>
            <person name="Clum A."/>
            <person name="Copeland A."/>
            <person name="Hainaut M."/>
            <person name="Haridas S."/>
            <person name="Labutti K."/>
            <person name="Lindquist E."/>
            <person name="Lipzen A."/>
            <person name="Khouja H.-R."/>
            <person name="Murat C."/>
            <person name="Ohm R."/>
            <person name="Olson A."/>
            <person name="Spatafora J."/>
            <person name="Veneault-Fourrey C."/>
            <person name="Henrissat B."/>
            <person name="Grigoriev I."/>
            <person name="Martin F."/>
            <person name="Perotto S."/>
        </authorList>
    </citation>
    <scope>NUCLEOTIDE SEQUENCE [LARGE SCALE GENOMIC DNA]</scope>
    <source>
        <strain evidence="4 5">UAMH 7357</strain>
    </source>
</reference>
<dbReference type="InterPro" id="IPR041805">
    <property type="entry name" value="ASMase/PPN1_MPP"/>
</dbReference>
<evidence type="ECO:0000313" key="4">
    <source>
        <dbReference type="EMBL" id="PMD24457.1"/>
    </source>
</evidence>
<protein>
    <recommendedName>
        <fullName evidence="3">Calcineurin-like phosphoesterase domain-containing protein</fullName>
    </recommendedName>
</protein>
<evidence type="ECO:0000313" key="5">
    <source>
        <dbReference type="Proteomes" id="UP000235672"/>
    </source>
</evidence>
<organism evidence="4 5">
    <name type="scientific">Hyaloscypha hepaticicola</name>
    <dbReference type="NCBI Taxonomy" id="2082293"/>
    <lineage>
        <taxon>Eukaryota</taxon>
        <taxon>Fungi</taxon>
        <taxon>Dikarya</taxon>
        <taxon>Ascomycota</taxon>
        <taxon>Pezizomycotina</taxon>
        <taxon>Leotiomycetes</taxon>
        <taxon>Helotiales</taxon>
        <taxon>Hyaloscyphaceae</taxon>
        <taxon>Hyaloscypha</taxon>
    </lineage>
</organism>
<accession>A0A2J6QDX9</accession>
<keyword evidence="5" id="KW-1185">Reference proteome</keyword>
<dbReference type="SUPFAM" id="SSF56300">
    <property type="entry name" value="Metallo-dependent phosphatases"/>
    <property type="match status" value="1"/>
</dbReference>
<dbReference type="PANTHER" id="PTHR10340">
    <property type="entry name" value="SPHINGOMYELIN PHOSPHODIESTERASE"/>
    <property type="match status" value="1"/>
</dbReference>
<dbReference type="Gene3D" id="3.60.21.10">
    <property type="match status" value="1"/>
</dbReference>
<dbReference type="STRING" id="1745343.A0A2J6QDX9"/>
<evidence type="ECO:0000259" key="3">
    <source>
        <dbReference type="Pfam" id="PF00149"/>
    </source>
</evidence>
<dbReference type="OrthoDB" id="282973at2759"/>